<organism evidence="1 2">
    <name type="scientific">Rotaria sordida</name>
    <dbReference type="NCBI Taxonomy" id="392033"/>
    <lineage>
        <taxon>Eukaryota</taxon>
        <taxon>Metazoa</taxon>
        <taxon>Spiralia</taxon>
        <taxon>Gnathifera</taxon>
        <taxon>Rotifera</taxon>
        <taxon>Eurotatoria</taxon>
        <taxon>Bdelloidea</taxon>
        <taxon>Philodinida</taxon>
        <taxon>Philodinidae</taxon>
        <taxon>Rotaria</taxon>
    </lineage>
</organism>
<dbReference type="Proteomes" id="UP000663870">
    <property type="component" value="Unassembled WGS sequence"/>
</dbReference>
<gene>
    <name evidence="1" type="ORF">JXQ802_LOCUS20551</name>
</gene>
<reference evidence="1" key="1">
    <citation type="submission" date="2021-02" db="EMBL/GenBank/DDBJ databases">
        <authorList>
            <person name="Nowell W R."/>
        </authorList>
    </citation>
    <scope>NUCLEOTIDE SEQUENCE</scope>
</reference>
<dbReference type="AlphaFoldDB" id="A0A814R6Q6"/>
<accession>A0A814R6Q6</accession>
<sequence length="273" mass="30743">MAYAYTNQQNVASNGDMADAYELGSAMAREQLSAEDKKLLDQMQHDTVIVVPGTYDHIHQVLTSLKIPFKTVQQDELLTYPLRPKDQTVYVNCATSFPPNAAHRLRKFVEDGGQLITTDWALKNVLEVAFGEFVRHNGQTTGDEVIGVQVNDPTNPIVAGFLPAAKHVDPQWWLESSSYPIEIIDQQRVRVLIKSNQLNQKYNSYAVLITFDCETRDARHKMSSEQFAVDMNASEGIQLKAKQMTNLNYAQVQSSVTSSAFIYNQLADRLKKI</sequence>
<evidence type="ECO:0000313" key="1">
    <source>
        <dbReference type="EMBL" id="CAF1127894.1"/>
    </source>
</evidence>
<dbReference type="InterPro" id="IPR029062">
    <property type="entry name" value="Class_I_gatase-like"/>
</dbReference>
<dbReference type="Gene3D" id="3.40.50.880">
    <property type="match status" value="1"/>
</dbReference>
<proteinExistence type="predicted"/>
<keyword evidence="2" id="KW-1185">Reference proteome</keyword>
<name>A0A814R6Q6_9BILA</name>
<comment type="caution">
    <text evidence="1">The sequence shown here is derived from an EMBL/GenBank/DDBJ whole genome shotgun (WGS) entry which is preliminary data.</text>
</comment>
<evidence type="ECO:0000313" key="2">
    <source>
        <dbReference type="Proteomes" id="UP000663870"/>
    </source>
</evidence>
<dbReference type="EMBL" id="CAJNOL010000589">
    <property type="protein sequence ID" value="CAF1127894.1"/>
    <property type="molecule type" value="Genomic_DNA"/>
</dbReference>
<protein>
    <submittedName>
        <fullName evidence="1">Uncharacterized protein</fullName>
    </submittedName>
</protein>